<sequence length="263" mass="29465">MTEPATKLRVIVADDERPARAVLIKLLGSFSDVELVGEAENGPATVELINHANPDLALIDLQMPGLDGLGVARKFKTADRPLIVFVTAYDEYAVGAFEVDAMDYLLKPVDRKRLAETLARARTRLEQLALTDGEAPDLEPARAEESPNGMPCFLERIPVRQKDDIILLPVNQIASVVADGELLYLTTIRKERHVINYRLKALERRLDPRRFIRIDRGSIINIECLSRVTPMPGGVFLVTLANTQQLKVSRAQSRLLRKRLLRL</sequence>
<dbReference type="Proteomes" id="UP000066284">
    <property type="component" value="Chromosome 1"/>
</dbReference>
<dbReference type="InterPro" id="IPR001789">
    <property type="entry name" value="Sig_transdc_resp-reg_receiver"/>
</dbReference>
<dbReference type="GO" id="GO:0003677">
    <property type="term" value="F:DNA binding"/>
    <property type="evidence" value="ECO:0007669"/>
    <property type="project" value="InterPro"/>
</dbReference>
<dbReference type="KEGG" id="nio:NITINOP_2340"/>
<dbReference type="STRING" id="1715989.NITINOP_2340"/>
<dbReference type="Gene3D" id="3.40.50.2300">
    <property type="match status" value="1"/>
</dbReference>
<dbReference type="GO" id="GO:0000156">
    <property type="term" value="F:phosphorelay response regulator activity"/>
    <property type="evidence" value="ECO:0007669"/>
    <property type="project" value="InterPro"/>
</dbReference>
<dbReference type="InterPro" id="IPR007492">
    <property type="entry name" value="LytTR_DNA-bd_dom"/>
</dbReference>
<dbReference type="PROSITE" id="PS50930">
    <property type="entry name" value="HTH_LYTTR"/>
    <property type="match status" value="1"/>
</dbReference>
<organism evidence="4 5">
    <name type="scientific">Candidatus Nitrospira inopinata</name>
    <dbReference type="NCBI Taxonomy" id="1715989"/>
    <lineage>
        <taxon>Bacteria</taxon>
        <taxon>Pseudomonadati</taxon>
        <taxon>Nitrospirota</taxon>
        <taxon>Nitrospiria</taxon>
        <taxon>Nitrospirales</taxon>
        <taxon>Nitrospiraceae</taxon>
        <taxon>Nitrospira</taxon>
    </lineage>
</organism>
<dbReference type="EMBL" id="LN885086">
    <property type="protein sequence ID" value="CUQ67312.1"/>
    <property type="molecule type" value="Genomic_DNA"/>
</dbReference>
<dbReference type="PANTHER" id="PTHR37299">
    <property type="entry name" value="TRANSCRIPTIONAL REGULATOR-RELATED"/>
    <property type="match status" value="1"/>
</dbReference>
<dbReference type="OrthoDB" id="9787344at2"/>
<name>A0A0S4KVF7_9BACT</name>
<protein>
    <submittedName>
        <fullName evidence="4">Two component transcriptional regulator, LytTR family</fullName>
    </submittedName>
</protein>
<dbReference type="SUPFAM" id="SSF52172">
    <property type="entry name" value="CheY-like"/>
    <property type="match status" value="1"/>
</dbReference>
<dbReference type="AlphaFoldDB" id="A0A0S4KVF7"/>
<dbReference type="SMART" id="SM00850">
    <property type="entry name" value="LytTR"/>
    <property type="match status" value="1"/>
</dbReference>
<dbReference type="SMART" id="SM00448">
    <property type="entry name" value="REC"/>
    <property type="match status" value="1"/>
</dbReference>
<dbReference type="Gene3D" id="2.40.50.1020">
    <property type="entry name" value="LytTr DNA-binding domain"/>
    <property type="match status" value="1"/>
</dbReference>
<evidence type="ECO:0000259" key="2">
    <source>
        <dbReference type="PROSITE" id="PS50110"/>
    </source>
</evidence>
<evidence type="ECO:0000259" key="3">
    <source>
        <dbReference type="PROSITE" id="PS50930"/>
    </source>
</evidence>
<keyword evidence="5" id="KW-1185">Reference proteome</keyword>
<keyword evidence="1" id="KW-0597">Phosphoprotein</keyword>
<feature type="modified residue" description="4-aspartylphosphate" evidence="1">
    <location>
        <position position="60"/>
    </location>
</feature>
<dbReference type="RefSeq" id="WP_062485543.1">
    <property type="nucleotide sequence ID" value="NZ_LN885086.1"/>
</dbReference>
<evidence type="ECO:0000313" key="5">
    <source>
        <dbReference type="Proteomes" id="UP000066284"/>
    </source>
</evidence>
<dbReference type="PANTHER" id="PTHR37299:SF1">
    <property type="entry name" value="STAGE 0 SPORULATION PROTEIN A HOMOLOG"/>
    <property type="match status" value="1"/>
</dbReference>
<gene>
    <name evidence="4" type="ORF">NITINOP_2340</name>
</gene>
<dbReference type="InterPro" id="IPR046947">
    <property type="entry name" value="LytR-like"/>
</dbReference>
<dbReference type="PROSITE" id="PS50110">
    <property type="entry name" value="RESPONSE_REGULATORY"/>
    <property type="match status" value="1"/>
</dbReference>
<accession>A0A0S4KVF7</accession>
<proteinExistence type="predicted"/>
<dbReference type="InterPro" id="IPR011006">
    <property type="entry name" value="CheY-like_superfamily"/>
</dbReference>
<evidence type="ECO:0000256" key="1">
    <source>
        <dbReference type="PROSITE-ProRule" id="PRU00169"/>
    </source>
</evidence>
<dbReference type="Pfam" id="PF00072">
    <property type="entry name" value="Response_reg"/>
    <property type="match status" value="1"/>
</dbReference>
<feature type="domain" description="Response regulatory" evidence="2">
    <location>
        <begin position="9"/>
        <end position="122"/>
    </location>
</feature>
<feature type="domain" description="HTH LytTR-type" evidence="3">
    <location>
        <begin position="157"/>
        <end position="262"/>
    </location>
</feature>
<reference evidence="5" key="1">
    <citation type="submission" date="2015-09" db="EMBL/GenBank/DDBJ databases">
        <authorList>
            <person name="Daims H."/>
        </authorList>
    </citation>
    <scope>NUCLEOTIDE SEQUENCE [LARGE SCALE GENOMIC DNA]</scope>
</reference>
<evidence type="ECO:0000313" key="4">
    <source>
        <dbReference type="EMBL" id="CUQ67312.1"/>
    </source>
</evidence>
<dbReference type="Pfam" id="PF04397">
    <property type="entry name" value="LytTR"/>
    <property type="match status" value="1"/>
</dbReference>